<evidence type="ECO:0000313" key="3">
    <source>
        <dbReference type="Proteomes" id="UP000623958"/>
    </source>
</evidence>
<reference evidence="2" key="2">
    <citation type="submission" date="2020-09" db="EMBL/GenBank/DDBJ databases">
        <authorList>
            <person name="Sun Q."/>
            <person name="Ohkuma M."/>
        </authorList>
    </citation>
    <scope>NUCLEOTIDE SEQUENCE</scope>
    <source>
        <strain evidence="2">JCM 13306</strain>
    </source>
</reference>
<dbReference type="RefSeq" id="WP_434030196.1">
    <property type="nucleotide sequence ID" value="NZ_BNBA01000077.1"/>
</dbReference>
<dbReference type="InterPro" id="IPR040704">
    <property type="entry name" value="HEPN_AbiU2"/>
</dbReference>
<evidence type="ECO:0000313" key="2">
    <source>
        <dbReference type="EMBL" id="GHH61691.1"/>
    </source>
</evidence>
<sequence>MSNKVAKWKKWVDLICHDCGNLMLSRDMFLDLHGMIRKNPGLQHADYFHEYMTDTYVAHAAMMLRKHIKTDRDSISLTSLANDMLNNYKLIAWTSTAADFQSLACTFTERAKKVESFADRVIAHRDRRPPTHTPTYNEIEEAISAMDVLSVQCSLLVGGDYQDTCRPTVQYGWLRIFREMGIETPLRRDDGPNEGRA</sequence>
<dbReference type="EMBL" id="BNBA01000077">
    <property type="protein sequence ID" value="GHH61691.1"/>
    <property type="molecule type" value="Genomic_DNA"/>
</dbReference>
<accession>A0A919FDU3</accession>
<keyword evidence="3" id="KW-1185">Reference proteome</keyword>
<proteinExistence type="predicted"/>
<dbReference type="Pfam" id="PF18734">
    <property type="entry name" value="HEPN_AbiU2"/>
    <property type="match status" value="1"/>
</dbReference>
<dbReference type="Proteomes" id="UP000623958">
    <property type="component" value="Unassembled WGS sequence"/>
</dbReference>
<feature type="domain" description="HEPN AbiU2-like" evidence="1">
    <location>
        <begin position="7"/>
        <end position="147"/>
    </location>
</feature>
<organism evidence="2 3">
    <name type="scientific">Xanthomonas boreopolis</name>
    <dbReference type="NCBI Taxonomy" id="86183"/>
    <lineage>
        <taxon>Bacteria</taxon>
        <taxon>Pseudomonadati</taxon>
        <taxon>Pseudomonadota</taxon>
        <taxon>Gammaproteobacteria</taxon>
        <taxon>Lysobacterales</taxon>
        <taxon>Lysobacteraceae</taxon>
        <taxon>Xanthomonas</taxon>
    </lineage>
</organism>
<gene>
    <name evidence="2" type="ORF">GCM10009090_38280</name>
</gene>
<reference evidence="2" key="1">
    <citation type="journal article" date="2014" name="Int. J. Syst. Evol. Microbiol.">
        <title>Complete genome sequence of Corynebacterium casei LMG S-19264T (=DSM 44701T), isolated from a smear-ripened cheese.</title>
        <authorList>
            <consortium name="US DOE Joint Genome Institute (JGI-PGF)"/>
            <person name="Walter F."/>
            <person name="Albersmeier A."/>
            <person name="Kalinowski J."/>
            <person name="Ruckert C."/>
        </authorList>
    </citation>
    <scope>NUCLEOTIDE SEQUENCE</scope>
    <source>
        <strain evidence="2">JCM 13306</strain>
    </source>
</reference>
<comment type="caution">
    <text evidence="2">The sequence shown here is derived from an EMBL/GenBank/DDBJ whole genome shotgun (WGS) entry which is preliminary data.</text>
</comment>
<evidence type="ECO:0000259" key="1">
    <source>
        <dbReference type="Pfam" id="PF18734"/>
    </source>
</evidence>
<protein>
    <recommendedName>
        <fullName evidence="1">HEPN AbiU2-like domain-containing protein</fullName>
    </recommendedName>
</protein>
<name>A0A919FDU3_9XANT</name>
<dbReference type="AlphaFoldDB" id="A0A919FDU3"/>